<accession>A0A011NA09</accession>
<comment type="caution">
    <text evidence="1">The sequence shown here is derived from an EMBL/GenBank/DDBJ whole genome shotgun (WGS) entry which is preliminary data.</text>
</comment>
<reference evidence="1 2" key="1">
    <citation type="submission" date="2014-02" db="EMBL/GenBank/DDBJ databases">
        <title>Expanding our view of genomic diversity in Candidatus Accumulibacter clades.</title>
        <authorList>
            <person name="Skennerton C.T."/>
            <person name="Barr J.J."/>
            <person name="Slater F.R."/>
            <person name="Bond P.L."/>
            <person name="Tyson G.W."/>
        </authorList>
    </citation>
    <scope>NUCLEOTIDE SEQUENCE [LARGE SCALE GENOMIC DNA]</scope>
    <source>
        <strain evidence="2">BA-92</strain>
    </source>
</reference>
<evidence type="ECO:0000313" key="2">
    <source>
        <dbReference type="Proteomes" id="UP000021816"/>
    </source>
</evidence>
<dbReference type="SUPFAM" id="SSF89447">
    <property type="entry name" value="AbrB/MazE/MraZ-like"/>
    <property type="match status" value="1"/>
</dbReference>
<dbReference type="AlphaFoldDB" id="A0A011NA09"/>
<dbReference type="GO" id="GO:0003677">
    <property type="term" value="F:DNA binding"/>
    <property type="evidence" value="ECO:0007669"/>
    <property type="project" value="InterPro"/>
</dbReference>
<protein>
    <submittedName>
        <fullName evidence="1">Transcriptional regulator, AbrB family</fullName>
    </submittedName>
</protein>
<dbReference type="Gene3D" id="2.10.260.10">
    <property type="match status" value="1"/>
</dbReference>
<dbReference type="Proteomes" id="UP000021816">
    <property type="component" value="Unassembled WGS sequence"/>
</dbReference>
<sequence>MATAVVTSKGPVTIPVGVRRRMGLGSGDRVENATECCAMMTFDEAAARAGMTLVS</sequence>
<dbReference type="InterPro" id="IPR037914">
    <property type="entry name" value="SpoVT-AbrB_sf"/>
</dbReference>
<dbReference type="PATRIC" id="fig|1454003.3.peg.2361"/>
<dbReference type="EMBL" id="JEMX01000053">
    <property type="protein sequence ID" value="EXI79458.1"/>
    <property type="molecule type" value="Genomic_DNA"/>
</dbReference>
<gene>
    <name evidence="1" type="ORF">AW10_02311</name>
</gene>
<organism evidence="1 2">
    <name type="scientific">Candidatus Accumulibacter appositus</name>
    <dbReference type="NCBI Taxonomy" id="1454003"/>
    <lineage>
        <taxon>Bacteria</taxon>
        <taxon>Pseudomonadati</taxon>
        <taxon>Pseudomonadota</taxon>
        <taxon>Betaproteobacteria</taxon>
        <taxon>Candidatus Accumulibacter</taxon>
    </lineage>
</organism>
<dbReference type="InterPro" id="IPR007159">
    <property type="entry name" value="SpoVT-AbrB_dom"/>
</dbReference>
<dbReference type="NCBIfam" id="TIGR01439">
    <property type="entry name" value="lp_hng_hel_AbrB"/>
    <property type="match status" value="1"/>
</dbReference>
<name>A0A011NA09_9PROT</name>
<dbReference type="STRING" id="1454003.AW10_02311"/>
<proteinExistence type="predicted"/>
<evidence type="ECO:0000313" key="1">
    <source>
        <dbReference type="EMBL" id="EXI79458.1"/>
    </source>
</evidence>